<dbReference type="InterPro" id="IPR000832">
    <property type="entry name" value="GPCR_2_secretin-like"/>
</dbReference>
<dbReference type="PROSITE" id="PS50262">
    <property type="entry name" value="G_PROTEIN_RECEP_F1_2"/>
    <property type="match status" value="1"/>
</dbReference>
<keyword evidence="4 5" id="KW-0472">Membrane</keyword>
<keyword evidence="3 5" id="KW-1133">Transmembrane helix</keyword>
<dbReference type="PROSITE" id="PS50261">
    <property type="entry name" value="G_PROTEIN_RECEP_F2_4"/>
    <property type="match status" value="1"/>
</dbReference>
<name>A0A1I8PB11_STOCA</name>
<protein>
    <recommendedName>
        <fullName evidence="11">G-protein coupled receptors family 2 profile 2 domain-containing protein</fullName>
    </recommendedName>
</protein>
<evidence type="ECO:0000259" key="7">
    <source>
        <dbReference type="PROSITE" id="PS50261"/>
    </source>
</evidence>
<evidence type="ECO:0000256" key="1">
    <source>
        <dbReference type="ARBA" id="ARBA00004141"/>
    </source>
</evidence>
<keyword evidence="10" id="KW-1185">Reference proteome</keyword>
<dbReference type="OrthoDB" id="10037534at2759"/>
<feature type="transmembrane region" description="Helical" evidence="5">
    <location>
        <begin position="633"/>
        <end position="651"/>
    </location>
</feature>
<dbReference type="VEuPathDB" id="VectorBase:SCAU006395"/>
<dbReference type="EnsemblMetazoa" id="SCAU006395-RA">
    <property type="protein sequence ID" value="SCAU006395-PA"/>
    <property type="gene ID" value="SCAU006395"/>
</dbReference>
<evidence type="ECO:0000256" key="6">
    <source>
        <dbReference type="SAM" id="SignalP"/>
    </source>
</evidence>
<sequence>MYCSIWILITIFAANARTATQWCEKDIYPTELRSVGKQTEGLAIWSPIRAGGHRLLTLCSNVTGLPVERHCAFDYDSPTGKWEFIDRKTTFLSCDVIHNDCKEEIVKQFFLRKNGVKVETTNRLLPGKLGEYSPSQKVCLQSTGLPLSRRCIYNARHYKAEWDNKIVGNSYCLQDINQEIITGDLNRLYLKLRNNTNNGGEENLLIATQTSALLAKAKTSRIAADLKIATDILEILAQQDHKPELMAKILEIANHLMECDENVVRMSQPLDIPNRLIKILDNYYDRTGKKSTSCGTVPNGVHYSSVQYTTVFQINPACANISGIAVYRASAHPTASMLYDATTQRYFRFINIYEEIKDIIRDPHIEVATYFPRHVWTAIQEDESNVVPVDTITISLYRNKNFFMDEDHLNDAHEPDSVILSSSVPGYKGGLIDSVPLLLKYHRKEEDQRPTCRYWNSTNWISDASVNTTTVISDTNDYLMCKSIQLLPLAAVWTVQVREVVQTNTVVLTLRRESTVDMVSVVGCGLSLLVLIFIWMTALCCSHWRSDISNKLLFNLCFVLSLIMVYLLLANMWKIKDAMIDISNRHYCIAMGAFLQYTILVLFLWMLFIAYLQYRRYVAVVGVVTPSHFVAKYALAAWGLPLLPTIMLVYLDPKTYAPMLREVGNDNSLSAAMCFPTGYALYATVVFPVVVIILVNFIIFLYVLCSVRKSLQKYKRNQHRQEMTSQVWLTLLLFLLLCMTLAFGILAYAKGSLLYSFLFCLTVTVQGFMLFIYFVVIDKFVRFKWLSCCYPKDYNVMDDTIMSPLSEY</sequence>
<feature type="transmembrane region" description="Helical" evidence="5">
    <location>
        <begin position="679"/>
        <end position="705"/>
    </location>
</feature>
<comment type="subcellular location">
    <subcellularLocation>
        <location evidence="1">Membrane</location>
        <topology evidence="1">Multi-pass membrane protein</topology>
    </subcellularLocation>
</comment>
<feature type="domain" description="G-protein coupled receptors family 1 profile" evidence="8">
    <location>
        <begin position="525"/>
        <end position="736"/>
    </location>
</feature>
<gene>
    <name evidence="9" type="primary">106081961</name>
</gene>
<keyword evidence="2 5" id="KW-0812">Transmembrane</keyword>
<proteinExistence type="predicted"/>
<dbReference type="InterPro" id="IPR046338">
    <property type="entry name" value="GAIN_dom_sf"/>
</dbReference>
<evidence type="ECO:0000259" key="8">
    <source>
        <dbReference type="PROSITE" id="PS50262"/>
    </source>
</evidence>
<dbReference type="Proteomes" id="UP000095300">
    <property type="component" value="Unassembled WGS sequence"/>
</dbReference>
<dbReference type="PANTHER" id="PTHR45692">
    <property type="entry name" value="G_PROTEIN_RECEP_F2_4 DOMAIN-CONTAINING PROTEIN"/>
    <property type="match status" value="1"/>
</dbReference>
<evidence type="ECO:0008006" key="11">
    <source>
        <dbReference type="Google" id="ProtNLM"/>
    </source>
</evidence>
<keyword evidence="6" id="KW-0732">Signal</keyword>
<evidence type="ECO:0000256" key="4">
    <source>
        <dbReference type="ARBA" id="ARBA00023136"/>
    </source>
</evidence>
<dbReference type="GO" id="GO:0007166">
    <property type="term" value="P:cell surface receptor signaling pathway"/>
    <property type="evidence" value="ECO:0007669"/>
    <property type="project" value="InterPro"/>
</dbReference>
<dbReference type="GO" id="GO:0004930">
    <property type="term" value="F:G protein-coupled receptor activity"/>
    <property type="evidence" value="ECO:0007669"/>
    <property type="project" value="InterPro"/>
</dbReference>
<feature type="signal peptide" evidence="6">
    <location>
        <begin position="1"/>
        <end position="16"/>
    </location>
</feature>
<dbReference type="KEGG" id="scac:106081961"/>
<evidence type="ECO:0000313" key="9">
    <source>
        <dbReference type="EnsemblMetazoa" id="SCAU006395-PA"/>
    </source>
</evidence>
<dbReference type="InterPro" id="IPR017452">
    <property type="entry name" value="GPCR_Rhodpsn_7TM"/>
</dbReference>
<feature type="transmembrane region" description="Helical" evidence="5">
    <location>
        <begin position="552"/>
        <end position="569"/>
    </location>
</feature>
<dbReference type="AlphaFoldDB" id="A0A1I8PB11"/>
<reference evidence="9" key="1">
    <citation type="submission" date="2020-05" db="UniProtKB">
        <authorList>
            <consortium name="EnsemblMetazoa"/>
        </authorList>
    </citation>
    <scope>IDENTIFICATION</scope>
    <source>
        <strain evidence="9">USDA</strain>
    </source>
</reference>
<dbReference type="Gene3D" id="2.60.220.50">
    <property type="match status" value="1"/>
</dbReference>
<feature type="transmembrane region" description="Helical" evidence="5">
    <location>
        <begin position="726"/>
        <end position="748"/>
    </location>
</feature>
<organism evidence="9 10">
    <name type="scientific">Stomoxys calcitrans</name>
    <name type="common">Stable fly</name>
    <name type="synonym">Conops calcitrans</name>
    <dbReference type="NCBI Taxonomy" id="35570"/>
    <lineage>
        <taxon>Eukaryota</taxon>
        <taxon>Metazoa</taxon>
        <taxon>Ecdysozoa</taxon>
        <taxon>Arthropoda</taxon>
        <taxon>Hexapoda</taxon>
        <taxon>Insecta</taxon>
        <taxon>Pterygota</taxon>
        <taxon>Neoptera</taxon>
        <taxon>Endopterygota</taxon>
        <taxon>Diptera</taxon>
        <taxon>Brachycera</taxon>
        <taxon>Muscomorpha</taxon>
        <taxon>Muscoidea</taxon>
        <taxon>Muscidae</taxon>
        <taxon>Stomoxys</taxon>
    </lineage>
</organism>
<dbReference type="Pfam" id="PF00002">
    <property type="entry name" value="7tm_2"/>
    <property type="match status" value="1"/>
</dbReference>
<feature type="transmembrane region" description="Helical" evidence="5">
    <location>
        <begin position="589"/>
        <end position="612"/>
    </location>
</feature>
<dbReference type="GO" id="GO:0016020">
    <property type="term" value="C:membrane"/>
    <property type="evidence" value="ECO:0007669"/>
    <property type="project" value="UniProtKB-SubCell"/>
</dbReference>
<feature type="transmembrane region" description="Helical" evidence="5">
    <location>
        <begin position="754"/>
        <end position="776"/>
    </location>
</feature>
<evidence type="ECO:0000256" key="3">
    <source>
        <dbReference type="ARBA" id="ARBA00022989"/>
    </source>
</evidence>
<evidence type="ECO:0000313" key="10">
    <source>
        <dbReference type="Proteomes" id="UP000095300"/>
    </source>
</evidence>
<accession>A0A1I8PB11</accession>
<dbReference type="STRING" id="35570.A0A1I8PB11"/>
<feature type="transmembrane region" description="Helical" evidence="5">
    <location>
        <begin position="518"/>
        <end position="540"/>
    </location>
</feature>
<dbReference type="PANTHER" id="PTHR45692:SF1">
    <property type="entry name" value="G-PROTEIN COUPLED RECEPTORS FAMILY 2 PROFILE 2 DOMAIN-CONTAINING PROTEIN"/>
    <property type="match status" value="1"/>
</dbReference>
<evidence type="ECO:0000256" key="5">
    <source>
        <dbReference type="SAM" id="Phobius"/>
    </source>
</evidence>
<dbReference type="Gene3D" id="1.20.1070.10">
    <property type="entry name" value="Rhodopsin 7-helix transmembrane proteins"/>
    <property type="match status" value="1"/>
</dbReference>
<feature type="domain" description="G-protein coupled receptors family 2 profile 2" evidence="7">
    <location>
        <begin position="516"/>
        <end position="778"/>
    </location>
</feature>
<dbReference type="InterPro" id="IPR017981">
    <property type="entry name" value="GPCR_2-like_7TM"/>
</dbReference>
<evidence type="ECO:0000256" key="2">
    <source>
        <dbReference type="ARBA" id="ARBA00022692"/>
    </source>
</evidence>
<feature type="chain" id="PRO_5009326321" description="G-protein coupled receptors family 2 profile 2 domain-containing protein" evidence="6">
    <location>
        <begin position="17"/>
        <end position="808"/>
    </location>
</feature>